<keyword evidence="1" id="KW-1133">Transmembrane helix</keyword>
<dbReference type="eggNOG" id="ENOG502ZXJS">
    <property type="taxonomic scope" value="Bacteria"/>
</dbReference>
<name>H9UJT1_SPIAZ</name>
<dbReference type="EMBL" id="CP003282">
    <property type="protein sequence ID" value="AFG37774.1"/>
    <property type="molecule type" value="Genomic_DNA"/>
</dbReference>
<keyword evidence="1" id="KW-0812">Transmembrane</keyword>
<feature type="transmembrane region" description="Helical" evidence="1">
    <location>
        <begin position="505"/>
        <end position="523"/>
    </location>
</feature>
<evidence type="ECO:0000313" key="4">
    <source>
        <dbReference type="Proteomes" id="UP000007383"/>
    </source>
</evidence>
<evidence type="ECO:0000256" key="1">
    <source>
        <dbReference type="SAM" id="Phobius"/>
    </source>
</evidence>
<keyword evidence="1" id="KW-0472">Membrane</keyword>
<feature type="transmembrane region" description="Helical" evidence="1">
    <location>
        <begin position="386"/>
        <end position="406"/>
    </location>
</feature>
<feature type="transmembrane region" description="Helical" evidence="1">
    <location>
        <begin position="535"/>
        <end position="559"/>
    </location>
</feature>
<dbReference type="HOGENOM" id="CLU_372103_0_0_12"/>
<gene>
    <name evidence="3" type="ordered locus">Spiaf_1717</name>
</gene>
<keyword evidence="4" id="KW-1185">Reference proteome</keyword>
<evidence type="ECO:0000256" key="2">
    <source>
        <dbReference type="SAM" id="SignalP"/>
    </source>
</evidence>
<feature type="transmembrane region" description="Helical" evidence="1">
    <location>
        <begin position="467"/>
        <end position="485"/>
    </location>
</feature>
<sequence length="747" mass="82161">MVCARGFRTILLCCLLAAAGNAVSLEIPEDRLPGSAAEHRAAELIARQLAADGIEFEQLDYQAVRSFDQSIPFSYSSIIYVPPAQTSGSYVTLAVPLDQPAAGAYPDLTTGIQMTLDWILTQPERNYAVVFLGGEFSPELQWGSRALAASGRVSGTSPVIYIAIFNAAAVPELVSGSHGRITPRALLEQVSAAFDEYGVEPEFPGLRTASYRLNRNTSLNLVGGLMSQEIPTIGIEFGTPRPARAGEPNIPVAIGTRGYYRDPGSPAAPADSLPANVTAALELAAAQPLAVSVWEELYGIIPWFGGESFIIPETTYLLSILAILTLGFLLAAQKRKVFRRYLHAVTRHFWILLMVFALLFAALIMATWVISIVVEVRGFPGLWEHYLLGFIAAKGAAAFLLSLLLIRLFNHIPHIPHGRFFSAAAVVSSFASLVVLSGITLAYAYSLLVSFVLTIGFSVGRKARTKGFFLLLAPLSLLLPLAGAVQAQDQLLIQAALFNTINGNLLLALLFLPFFLMGIRMHIMLHQRERYRPTILLRFSLLIASFGTASILIILFRVWPFSQENPQKIDIDISVEYPFQPTDADLPAVVQVLSDAPVTSPLIYAFGTRLSPNGVQLLDLPYSRLPEISAEVASRQILQRQELILRLDGDRVRPRLSYRLHSDTPLFFHHSDVPVRLENGRTVGRFEHIPGIDFPIELVQVAGGVQQPFFRIEADFPLPPQHLYTPDPGIYLQGRITYRGETRLRNE</sequence>
<feature type="transmembrane region" description="Helical" evidence="1">
    <location>
        <begin position="442"/>
        <end position="460"/>
    </location>
</feature>
<feature type="transmembrane region" description="Helical" evidence="1">
    <location>
        <begin position="351"/>
        <end position="374"/>
    </location>
</feature>
<dbReference type="KEGG" id="sfc:Spiaf_1717"/>
<dbReference type="PATRIC" id="fig|889378.3.peg.1703"/>
<feature type="signal peptide" evidence="2">
    <location>
        <begin position="1"/>
        <end position="24"/>
    </location>
</feature>
<evidence type="ECO:0000313" key="3">
    <source>
        <dbReference type="EMBL" id="AFG37774.1"/>
    </source>
</evidence>
<feature type="chain" id="PRO_5003623404" evidence="2">
    <location>
        <begin position="25"/>
        <end position="747"/>
    </location>
</feature>
<dbReference type="AlphaFoldDB" id="H9UJT1"/>
<keyword evidence="2" id="KW-0732">Signal</keyword>
<dbReference type="Proteomes" id="UP000007383">
    <property type="component" value="Chromosome"/>
</dbReference>
<proteinExistence type="predicted"/>
<feature type="transmembrane region" description="Helical" evidence="1">
    <location>
        <begin position="418"/>
        <end position="436"/>
    </location>
</feature>
<dbReference type="STRING" id="889378.Spiaf_1717"/>
<reference evidence="4" key="1">
    <citation type="journal article" date="2013" name="Stand. Genomic Sci.">
        <title>Complete genome sequence of the halophilic bacterium Spirochaeta africana type strain (Z-7692(T)) from the alkaline Lake Magadi in the East African Rift.</title>
        <authorList>
            <person name="Liolos K."/>
            <person name="Abt B."/>
            <person name="Scheuner C."/>
            <person name="Teshima H."/>
            <person name="Held B."/>
            <person name="Lapidus A."/>
            <person name="Nolan M."/>
            <person name="Lucas S."/>
            <person name="Deshpande S."/>
            <person name="Cheng J.F."/>
            <person name="Tapia R."/>
            <person name="Goodwin L.A."/>
            <person name="Pitluck S."/>
            <person name="Pagani I."/>
            <person name="Ivanova N."/>
            <person name="Mavromatis K."/>
            <person name="Mikhailova N."/>
            <person name="Huntemann M."/>
            <person name="Pati A."/>
            <person name="Chen A."/>
            <person name="Palaniappan K."/>
            <person name="Land M."/>
            <person name="Rohde M."/>
            <person name="Tindall B.J."/>
            <person name="Detter J.C."/>
            <person name="Goker M."/>
            <person name="Bristow J."/>
            <person name="Eisen J.A."/>
            <person name="Markowitz V."/>
            <person name="Hugenholtz P."/>
            <person name="Woyke T."/>
            <person name="Klenk H.P."/>
            <person name="Kyrpides N.C."/>
        </authorList>
    </citation>
    <scope>NUCLEOTIDE SEQUENCE</scope>
    <source>
        <strain evidence="4">ATCC 700263 / DSM 8902 / Z-7692</strain>
    </source>
</reference>
<feature type="transmembrane region" description="Helical" evidence="1">
    <location>
        <begin position="314"/>
        <end position="331"/>
    </location>
</feature>
<organism evidence="3 4">
    <name type="scientific">Spirochaeta africana (strain ATCC 700263 / DSM 8902 / Z-7692)</name>
    <dbReference type="NCBI Taxonomy" id="889378"/>
    <lineage>
        <taxon>Bacteria</taxon>
        <taxon>Pseudomonadati</taxon>
        <taxon>Spirochaetota</taxon>
        <taxon>Spirochaetia</taxon>
        <taxon>Spirochaetales</taxon>
        <taxon>Spirochaetaceae</taxon>
        <taxon>Spirochaeta</taxon>
    </lineage>
</organism>
<accession>H9UJT1</accession>
<dbReference type="RefSeq" id="WP_014455757.1">
    <property type="nucleotide sequence ID" value="NC_017098.1"/>
</dbReference>
<protein>
    <submittedName>
        <fullName evidence="3">Uncharacterized protein</fullName>
    </submittedName>
</protein>